<dbReference type="PROSITE" id="PS51450">
    <property type="entry name" value="LRR"/>
    <property type="match status" value="2"/>
</dbReference>
<dbReference type="OrthoDB" id="901479at2"/>
<dbReference type="GO" id="GO:0005694">
    <property type="term" value="C:chromosome"/>
    <property type="evidence" value="ECO:0007669"/>
    <property type="project" value="UniProtKB-SubCell"/>
</dbReference>
<evidence type="ECO:0000259" key="10">
    <source>
        <dbReference type="Pfam" id="PF23598"/>
    </source>
</evidence>
<keyword evidence="3" id="KW-0158">Chromosome</keyword>
<comment type="subcellular location">
    <subcellularLocation>
        <location evidence="1">Chromosome</location>
    </subcellularLocation>
</comment>
<dbReference type="SMART" id="SM00369">
    <property type="entry name" value="LRR_TYP"/>
    <property type="match status" value="17"/>
</dbReference>
<dbReference type="GO" id="GO:0009274">
    <property type="term" value="C:peptidoglycan-based cell wall"/>
    <property type="evidence" value="ECO:0007669"/>
    <property type="project" value="UniProtKB-ARBA"/>
</dbReference>
<keyword evidence="7" id="KW-0156">Chromatin regulator</keyword>
<dbReference type="InterPro" id="IPR055414">
    <property type="entry name" value="LRR_R13L4/SHOC2-like"/>
</dbReference>
<dbReference type="GO" id="GO:0043113">
    <property type="term" value="P:receptor clustering"/>
    <property type="evidence" value="ECO:0007669"/>
    <property type="project" value="TreeGrafter"/>
</dbReference>
<evidence type="ECO:0000256" key="5">
    <source>
        <dbReference type="ARBA" id="ARBA00022737"/>
    </source>
</evidence>
<dbReference type="GO" id="GO:0005886">
    <property type="term" value="C:plasma membrane"/>
    <property type="evidence" value="ECO:0007669"/>
    <property type="project" value="GOC"/>
</dbReference>
<feature type="domain" description="Disease resistance R13L4/SHOC-2-like LRR" evidence="10">
    <location>
        <begin position="393"/>
        <end position="499"/>
    </location>
</feature>
<dbReference type="FunFam" id="3.80.10.10:FF:001164">
    <property type="entry name" value="GH01279p"/>
    <property type="match status" value="1"/>
</dbReference>
<dbReference type="GO" id="GO:0097120">
    <property type="term" value="P:receptor localization to synapse"/>
    <property type="evidence" value="ECO:0007669"/>
    <property type="project" value="TreeGrafter"/>
</dbReference>
<reference evidence="11 12" key="1">
    <citation type="submission" date="2018-11" db="EMBL/GenBank/DDBJ databases">
        <authorList>
            <person name="Zhou Z."/>
            <person name="Wang G."/>
        </authorList>
    </citation>
    <scope>NUCLEOTIDE SEQUENCE [LARGE SCALE GENOMIC DNA]</scope>
    <source>
        <strain evidence="11 12">KCTC42998</strain>
    </source>
</reference>
<dbReference type="Pfam" id="PF23598">
    <property type="entry name" value="LRR_14"/>
    <property type="match status" value="2"/>
</dbReference>
<dbReference type="Pfam" id="PF13855">
    <property type="entry name" value="LRR_8"/>
    <property type="match status" value="2"/>
</dbReference>
<dbReference type="InterPro" id="IPR003591">
    <property type="entry name" value="Leu-rich_rpt_typical-subtyp"/>
</dbReference>
<dbReference type="GO" id="GO:0030054">
    <property type="term" value="C:cell junction"/>
    <property type="evidence" value="ECO:0007669"/>
    <property type="project" value="TreeGrafter"/>
</dbReference>
<proteinExistence type="inferred from homology"/>
<evidence type="ECO:0000256" key="3">
    <source>
        <dbReference type="ARBA" id="ARBA00022454"/>
    </source>
</evidence>
<keyword evidence="6" id="KW-0227">DNA damage</keyword>
<evidence type="ECO:0000256" key="6">
    <source>
        <dbReference type="ARBA" id="ARBA00022763"/>
    </source>
</evidence>
<sequence length="1155" mass="128330">MRPTEPGRDVRVPFGGKEKTVLSRNKRSVCRMMLGLYIHAIFAITPQNYKIMSACGLRILLIIGLCGMVSLAPAQDRLLSDSELNGLKTWFPAYRPARVTGVELRGNHSVPNQYETIAELADRAAKSETIQSVQLTVAVLQRGNINRLAELKDLRIVGLEIDTATVTSALWQAVGQLKRLQRLSVSQVNGGELNRAFSTGLVASLAQLPQLEHVQLQIRPADWKPLMTTLASLPRLRKLTLGSNPNMTSLPPELTKVRQLTSLTIYGSGPGFRLPASLGELTKLKDLNLNYLQLDQNREWSFLNQLTELETIRLNYTRLQSVPDLRSLKKLKLLELQGNEQLVIPAENLTGLDALEKIDLSNCKIRQLPSTITQLSGLKELVLNYNPLGELSTPFGSLKQLEVLQLSGCQLRKLPESMGELIHLKKLHLDGNQLDTLNFDIGKLTGLTFLSVYENQLRYLPSSMGRLGALQQLNLSNNKLVQLPETLGDVTSLTYLSLVGNRLTALPSSTGKLVNLTHLEVNGNRLQQLPASIGKLRRLKYLGLGSNKLTQLPDDWGELDSLQSVDLVMNELTVLPGALFRLVQLHSLNLAGNKLTSIPPALGKLTNLTNLNLANNRLVSLPPEIGKLTKLQSLPIADNPLEVLPETIAYCKELTSIFARNTKLKALPEGIVRLTKLQHIDLSGNELTILPAALGNLTDLRSLRLGRTRLLALPESIGRLTHLTSLQIGEMGDVSNNNPAGLHQLPDSLIFCQELMDLQLMNQPGLDGDDTFAKVSKLPKLTNLTLFNCNLERIPAIDWKKFPVRQLSLMHNRLTELPVEILESPKLQQISLYENLLPQPLNTNFGNKDALRLAFSEAGLLTLDKIAKPNRGVATSYVQMAFQKAGQRNWAEAFASFEKAIDYASDTMRIVLYAQRADMHVFRQEYKEAIADYDQSIALANRLTQGVASQLPIQKLQFDQPAVLALRGRANAKAKLGQVDAARADIELALQRLEAIKGNPELKGSLLIEQGRYLTLKNKVTDANASYQKALEEYEKLPYANTGIKLTVVELHLIAGQPDQARTALQKIDKRELQGGNAILEKYLENSIQVLKGEKPDAEVLADLSTFLASHNERIMGWSFELYENWLSRSNLSTEKRAVLQQMTQLTKERLPKMD</sequence>
<comment type="similarity">
    <text evidence="2">Belongs to the Tonsoku family.</text>
</comment>
<evidence type="ECO:0000256" key="4">
    <source>
        <dbReference type="ARBA" id="ARBA00022614"/>
    </source>
</evidence>
<accession>A0A3P1CZ67</accession>
<evidence type="ECO:0000256" key="1">
    <source>
        <dbReference type="ARBA" id="ARBA00004286"/>
    </source>
</evidence>
<dbReference type="AlphaFoldDB" id="A0A3P1CZ67"/>
<keyword evidence="4" id="KW-0433">Leucine-rich repeat</keyword>
<dbReference type="PANTHER" id="PTHR23119">
    <property type="entry name" value="DISCS LARGE"/>
    <property type="match status" value="1"/>
</dbReference>
<dbReference type="Gene3D" id="1.25.40.10">
    <property type="entry name" value="Tetratricopeptide repeat domain"/>
    <property type="match status" value="1"/>
</dbReference>
<name>A0A3P1CZ67_9BACT</name>
<dbReference type="InterPro" id="IPR032675">
    <property type="entry name" value="LRR_dom_sf"/>
</dbReference>
<evidence type="ECO:0000256" key="8">
    <source>
        <dbReference type="ARBA" id="ARBA00023204"/>
    </source>
</evidence>
<dbReference type="GO" id="GO:0045197">
    <property type="term" value="P:establishment or maintenance of epithelial cell apical/basal polarity"/>
    <property type="evidence" value="ECO:0007669"/>
    <property type="project" value="TreeGrafter"/>
</dbReference>
<feature type="coiled-coil region" evidence="9">
    <location>
        <begin position="979"/>
        <end position="1037"/>
    </location>
</feature>
<dbReference type="SUPFAM" id="SSF48452">
    <property type="entry name" value="TPR-like"/>
    <property type="match status" value="1"/>
</dbReference>
<evidence type="ECO:0000256" key="2">
    <source>
        <dbReference type="ARBA" id="ARBA00010999"/>
    </source>
</evidence>
<keyword evidence="8" id="KW-0234">DNA repair</keyword>
<dbReference type="InterPro" id="IPR001611">
    <property type="entry name" value="Leu-rich_rpt"/>
</dbReference>
<evidence type="ECO:0000256" key="7">
    <source>
        <dbReference type="ARBA" id="ARBA00022853"/>
    </source>
</evidence>
<dbReference type="InterPro" id="IPR050614">
    <property type="entry name" value="Synaptic_Scaffolding_LAP-MAGUK"/>
</dbReference>
<dbReference type="GO" id="GO:0006325">
    <property type="term" value="P:chromatin organization"/>
    <property type="evidence" value="ECO:0007669"/>
    <property type="project" value="UniProtKB-KW"/>
</dbReference>
<dbReference type="PANTHER" id="PTHR23119:SF44">
    <property type="entry name" value="PROTEIN LAP4"/>
    <property type="match status" value="1"/>
</dbReference>
<keyword evidence="12" id="KW-1185">Reference proteome</keyword>
<protein>
    <recommendedName>
        <fullName evidence="10">Disease resistance R13L4/SHOC-2-like LRR domain-containing protein</fullName>
    </recommendedName>
</protein>
<feature type="domain" description="Disease resistance R13L4/SHOC-2-like LRR" evidence="10">
    <location>
        <begin position="533"/>
        <end position="614"/>
    </location>
</feature>
<organism evidence="11 12">
    <name type="scientific">Larkinella knui</name>
    <dbReference type="NCBI Taxonomy" id="2025310"/>
    <lineage>
        <taxon>Bacteria</taxon>
        <taxon>Pseudomonadati</taxon>
        <taxon>Bacteroidota</taxon>
        <taxon>Cytophagia</taxon>
        <taxon>Cytophagales</taxon>
        <taxon>Spirosomataceae</taxon>
        <taxon>Larkinella</taxon>
    </lineage>
</organism>
<dbReference type="Proteomes" id="UP000274271">
    <property type="component" value="Unassembled WGS sequence"/>
</dbReference>
<dbReference type="InterPro" id="IPR011990">
    <property type="entry name" value="TPR-like_helical_dom_sf"/>
</dbReference>
<comment type="caution">
    <text evidence="11">The sequence shown here is derived from an EMBL/GenBank/DDBJ whole genome shotgun (WGS) entry which is preliminary data.</text>
</comment>
<dbReference type="GO" id="GO:0006281">
    <property type="term" value="P:DNA repair"/>
    <property type="evidence" value="ECO:0007669"/>
    <property type="project" value="UniProtKB-KW"/>
</dbReference>
<evidence type="ECO:0000313" key="12">
    <source>
        <dbReference type="Proteomes" id="UP000274271"/>
    </source>
</evidence>
<evidence type="ECO:0000256" key="9">
    <source>
        <dbReference type="SAM" id="Coils"/>
    </source>
</evidence>
<dbReference type="SUPFAM" id="SSF52058">
    <property type="entry name" value="L domain-like"/>
    <property type="match status" value="3"/>
</dbReference>
<dbReference type="GO" id="GO:0098609">
    <property type="term" value="P:cell-cell adhesion"/>
    <property type="evidence" value="ECO:0007669"/>
    <property type="project" value="TreeGrafter"/>
</dbReference>
<dbReference type="GO" id="GO:0019901">
    <property type="term" value="F:protein kinase binding"/>
    <property type="evidence" value="ECO:0007669"/>
    <property type="project" value="TreeGrafter"/>
</dbReference>
<keyword evidence="5" id="KW-0677">Repeat</keyword>
<dbReference type="SMART" id="SM00028">
    <property type="entry name" value="TPR"/>
    <property type="match status" value="4"/>
</dbReference>
<dbReference type="SMART" id="SM00364">
    <property type="entry name" value="LRR_BAC"/>
    <property type="match status" value="13"/>
</dbReference>
<dbReference type="InterPro" id="IPR019734">
    <property type="entry name" value="TPR_rpt"/>
</dbReference>
<gene>
    <name evidence="11" type="ORF">EHT87_08440</name>
</gene>
<dbReference type="EMBL" id="RQJP01000001">
    <property type="protein sequence ID" value="RRB18286.1"/>
    <property type="molecule type" value="Genomic_DNA"/>
</dbReference>
<keyword evidence="9" id="KW-0175">Coiled coil</keyword>
<dbReference type="Gene3D" id="3.80.10.10">
    <property type="entry name" value="Ribonuclease Inhibitor"/>
    <property type="match status" value="6"/>
</dbReference>
<evidence type="ECO:0000313" key="11">
    <source>
        <dbReference type="EMBL" id="RRB18286.1"/>
    </source>
</evidence>